<keyword evidence="3" id="KW-1185">Reference proteome</keyword>
<protein>
    <submittedName>
        <fullName evidence="2">Protein STRUBBELIG-RECEPTOR FAMILY 2-like</fullName>
    </submittedName>
</protein>
<dbReference type="InterPro" id="IPR011009">
    <property type="entry name" value="Kinase-like_dom_sf"/>
</dbReference>
<feature type="non-terminal residue" evidence="2">
    <location>
        <position position="1"/>
    </location>
</feature>
<dbReference type="SUPFAM" id="SSF56112">
    <property type="entry name" value="Protein kinase-like (PK-like)"/>
    <property type="match status" value="1"/>
</dbReference>
<proteinExistence type="predicted"/>
<name>A0A392TJ19_9FABA</name>
<feature type="compositionally biased region" description="Basic and acidic residues" evidence="1">
    <location>
        <begin position="22"/>
        <end position="33"/>
    </location>
</feature>
<organism evidence="2 3">
    <name type="scientific">Trifolium medium</name>
    <dbReference type="NCBI Taxonomy" id="97028"/>
    <lineage>
        <taxon>Eukaryota</taxon>
        <taxon>Viridiplantae</taxon>
        <taxon>Streptophyta</taxon>
        <taxon>Embryophyta</taxon>
        <taxon>Tracheophyta</taxon>
        <taxon>Spermatophyta</taxon>
        <taxon>Magnoliopsida</taxon>
        <taxon>eudicotyledons</taxon>
        <taxon>Gunneridae</taxon>
        <taxon>Pentapetalae</taxon>
        <taxon>rosids</taxon>
        <taxon>fabids</taxon>
        <taxon>Fabales</taxon>
        <taxon>Fabaceae</taxon>
        <taxon>Papilionoideae</taxon>
        <taxon>50 kb inversion clade</taxon>
        <taxon>NPAAA clade</taxon>
        <taxon>Hologalegina</taxon>
        <taxon>IRL clade</taxon>
        <taxon>Trifolieae</taxon>
        <taxon>Trifolium</taxon>
    </lineage>
</organism>
<feature type="region of interest" description="Disordered" evidence="1">
    <location>
        <begin position="1"/>
        <end position="33"/>
    </location>
</feature>
<sequence length="79" mass="8892">PPFNAASLLDPRRLPSQKHKRMGETSRRSFSERDKFTGRTKVYTVAEVELVTNNFSEDNLLGVGSLGPVYRAELPDNKV</sequence>
<evidence type="ECO:0000256" key="1">
    <source>
        <dbReference type="SAM" id="MobiDB-lite"/>
    </source>
</evidence>
<dbReference type="Proteomes" id="UP000265520">
    <property type="component" value="Unassembled WGS sequence"/>
</dbReference>
<dbReference type="EMBL" id="LXQA010575602">
    <property type="protein sequence ID" value="MCI60116.1"/>
    <property type="molecule type" value="Genomic_DNA"/>
</dbReference>
<evidence type="ECO:0000313" key="2">
    <source>
        <dbReference type="EMBL" id="MCI60116.1"/>
    </source>
</evidence>
<accession>A0A392TJ19</accession>
<keyword evidence="2" id="KW-0675">Receptor</keyword>
<dbReference type="Gene3D" id="3.30.200.20">
    <property type="entry name" value="Phosphorylase Kinase, domain 1"/>
    <property type="match status" value="1"/>
</dbReference>
<reference evidence="2 3" key="1">
    <citation type="journal article" date="2018" name="Front. Plant Sci.">
        <title>Red Clover (Trifolium pratense) and Zigzag Clover (T. medium) - A Picture of Genomic Similarities and Differences.</title>
        <authorList>
            <person name="Dluhosova J."/>
            <person name="Istvanek J."/>
            <person name="Nedelnik J."/>
            <person name="Repkova J."/>
        </authorList>
    </citation>
    <scope>NUCLEOTIDE SEQUENCE [LARGE SCALE GENOMIC DNA]</scope>
    <source>
        <strain evidence="3">cv. 10/8</strain>
        <tissue evidence="2">Leaf</tissue>
    </source>
</reference>
<evidence type="ECO:0000313" key="3">
    <source>
        <dbReference type="Proteomes" id="UP000265520"/>
    </source>
</evidence>
<dbReference type="AlphaFoldDB" id="A0A392TJ19"/>
<comment type="caution">
    <text evidence="2">The sequence shown here is derived from an EMBL/GenBank/DDBJ whole genome shotgun (WGS) entry which is preliminary data.</text>
</comment>